<protein>
    <submittedName>
        <fullName evidence="2 3">5'-3' nuclease</fullName>
    </submittedName>
</protein>
<dbReference type="OrthoDB" id="33831at2157"/>
<dbReference type="GeneID" id="42801890"/>
<organism evidence="3 4">
    <name type="scientific">Sulfurisphaera ohwakuensis</name>
    <dbReference type="NCBI Taxonomy" id="69656"/>
    <lineage>
        <taxon>Archaea</taxon>
        <taxon>Thermoproteota</taxon>
        <taxon>Thermoprotei</taxon>
        <taxon>Sulfolobales</taxon>
        <taxon>Sulfolobaceae</taxon>
        <taxon>Sulfurisphaera</taxon>
    </lineage>
</organism>
<evidence type="ECO:0000313" key="2">
    <source>
        <dbReference type="EMBL" id="MBB5253427.1"/>
    </source>
</evidence>
<reference evidence="3 4" key="1">
    <citation type="submission" date="2019-10" db="EMBL/GenBank/DDBJ databases">
        <title>Genome Sequences from Six Type Strain Members of the Archaeal Family Sulfolobaceae: Acidianus ambivalens, Acidianus infernus, Metallosphaera prunae, Stygiolobus azoricus, Sulfolobus metallicus, and Sulfurisphaera ohwakuensis.</title>
        <authorList>
            <person name="Counts J.A."/>
            <person name="Kelly R.M."/>
        </authorList>
    </citation>
    <scope>NUCLEOTIDE SEQUENCE [LARGE SCALE GENOMIC DNA]</scope>
    <source>
        <strain evidence="3 4">TA-1</strain>
    </source>
</reference>
<dbReference type="EMBL" id="CP045484">
    <property type="protein sequence ID" value="QGR17742.1"/>
    <property type="molecule type" value="Genomic_DNA"/>
</dbReference>
<accession>A0A650CIV7</accession>
<dbReference type="NCBIfam" id="NF041033">
    <property type="entry name" value="NurA_Sulf"/>
    <property type="match status" value="1"/>
</dbReference>
<gene>
    <name evidence="3" type="ORF">D1869_11565</name>
    <name evidence="2" type="ORF">HNQ62_001188</name>
</gene>
<keyword evidence="4" id="KW-1185">Reference proteome</keyword>
<dbReference type="Pfam" id="PF09376">
    <property type="entry name" value="NurA"/>
    <property type="match status" value="1"/>
</dbReference>
<sequence>MIKDVYELLLSRKNEIEKQISLLDETSNNLLKEKIKEKWKEYCQIQGKLSTVLAIDGGMWIKELRSGIVYIVNAEIVKAEGFNVTPIDSKALIGVLRPGNMAKERVSLLMQLLELKLGLKHGDKAEYILFDGSIVKKIGKHKFSTKISLLDDINVMDDKIYSLEENDEELMHKYLVAENQLVMSALISKYKGKLVWISKNSKSTELFQENISDVSLLELFTKNCGYTIGVEKKISSENIISPKASTILSNVSFYSFYTRLKEGEKILKIEMFNNEIENIISILSPISIKGYPYPLLKVHTDVKVSRQDRERIQQLLNIKKKDIEWWPSQLF</sequence>
<dbReference type="SMART" id="SM00933">
    <property type="entry name" value="NurA"/>
    <property type="match status" value="1"/>
</dbReference>
<evidence type="ECO:0000313" key="3">
    <source>
        <dbReference type="EMBL" id="QGR17742.1"/>
    </source>
</evidence>
<name>A0A650CIV7_SULOH</name>
<dbReference type="InterPro" id="IPR018977">
    <property type="entry name" value="NurA_domain"/>
</dbReference>
<dbReference type="Proteomes" id="UP000582213">
    <property type="component" value="Unassembled WGS sequence"/>
</dbReference>
<evidence type="ECO:0000259" key="1">
    <source>
        <dbReference type="SMART" id="SM00933"/>
    </source>
</evidence>
<dbReference type="RefSeq" id="WP_156015208.1">
    <property type="nucleotide sequence ID" value="NZ_CP045484.1"/>
</dbReference>
<evidence type="ECO:0000313" key="5">
    <source>
        <dbReference type="Proteomes" id="UP000582213"/>
    </source>
</evidence>
<dbReference type="EMBL" id="JACHFY010000004">
    <property type="protein sequence ID" value="MBB5253427.1"/>
    <property type="molecule type" value="Genomic_DNA"/>
</dbReference>
<dbReference type="Proteomes" id="UP000427373">
    <property type="component" value="Chromosome"/>
</dbReference>
<evidence type="ECO:0000313" key="4">
    <source>
        <dbReference type="Proteomes" id="UP000427373"/>
    </source>
</evidence>
<dbReference type="InterPro" id="IPR053461">
    <property type="entry name" value="DSB_repair_nuclease_NurA"/>
</dbReference>
<reference evidence="2 5" key="2">
    <citation type="submission" date="2020-08" db="EMBL/GenBank/DDBJ databases">
        <title>Genomic Encyclopedia of Type Strains, Phase IV (KMG-IV): sequencing the most valuable type-strain genomes for metagenomic binning, comparative biology and taxonomic classification.</title>
        <authorList>
            <person name="Goeker M."/>
        </authorList>
    </citation>
    <scope>NUCLEOTIDE SEQUENCE [LARGE SCALE GENOMIC DNA]</scope>
    <source>
        <strain evidence="2 5">DSM 12421</strain>
    </source>
</reference>
<dbReference type="AlphaFoldDB" id="A0A650CIV7"/>
<proteinExistence type="predicted"/>
<dbReference type="KEGG" id="soh:D1869_11565"/>
<feature type="domain" description="NurA" evidence="1">
    <location>
        <begin position="50"/>
        <end position="304"/>
    </location>
</feature>